<dbReference type="InterPro" id="IPR036322">
    <property type="entry name" value="WD40_repeat_dom_sf"/>
</dbReference>
<comment type="similarity">
    <text evidence="6">Belongs to the WD repeat EBI family.</text>
</comment>
<dbReference type="PROSITE" id="PS50082">
    <property type="entry name" value="WD_REPEATS_2"/>
    <property type="match status" value="6"/>
</dbReference>
<dbReference type="Proteomes" id="UP000276776">
    <property type="component" value="Unassembled WGS sequence"/>
</dbReference>
<dbReference type="AlphaFoldDB" id="A0A0N5CU28"/>
<dbReference type="PROSITE" id="PS00678">
    <property type="entry name" value="WD_REPEATS_1"/>
    <property type="match status" value="3"/>
</dbReference>
<dbReference type="EMBL" id="UYYF01004265">
    <property type="protein sequence ID" value="VDN00729.1"/>
    <property type="molecule type" value="Genomic_DNA"/>
</dbReference>
<dbReference type="InterPro" id="IPR015943">
    <property type="entry name" value="WD40/YVTN_repeat-like_dom_sf"/>
</dbReference>
<dbReference type="PROSITE" id="PS50294">
    <property type="entry name" value="WD_REPEATS_REGION"/>
    <property type="match status" value="5"/>
</dbReference>
<organism evidence="11">
    <name type="scientific">Thelazia callipaeda</name>
    <name type="common">Oriental eyeworm</name>
    <name type="synonym">Parasitic nematode</name>
    <dbReference type="NCBI Taxonomy" id="103827"/>
    <lineage>
        <taxon>Eukaryota</taxon>
        <taxon>Metazoa</taxon>
        <taxon>Ecdysozoa</taxon>
        <taxon>Nematoda</taxon>
        <taxon>Chromadorea</taxon>
        <taxon>Rhabditida</taxon>
        <taxon>Spirurina</taxon>
        <taxon>Spiruromorpha</taxon>
        <taxon>Thelazioidea</taxon>
        <taxon>Thelaziidae</taxon>
        <taxon>Thelazia</taxon>
    </lineage>
</organism>
<keyword evidence="10" id="KW-1185">Reference proteome</keyword>
<keyword evidence="4" id="KW-0833">Ubl conjugation pathway</keyword>
<evidence type="ECO:0000256" key="2">
    <source>
        <dbReference type="ARBA" id="ARBA00022574"/>
    </source>
</evidence>
<evidence type="ECO:0000256" key="3">
    <source>
        <dbReference type="ARBA" id="ARBA00022737"/>
    </source>
</evidence>
<keyword evidence="2 7" id="KW-0853">WD repeat</keyword>
<reference evidence="11" key="1">
    <citation type="submission" date="2017-02" db="UniProtKB">
        <authorList>
            <consortium name="WormBaseParasite"/>
        </authorList>
    </citation>
    <scope>IDENTIFICATION</scope>
</reference>
<evidence type="ECO:0000313" key="10">
    <source>
        <dbReference type="Proteomes" id="UP000276776"/>
    </source>
</evidence>
<evidence type="ECO:0000256" key="4">
    <source>
        <dbReference type="ARBA" id="ARBA00022786"/>
    </source>
</evidence>
<accession>A0A0N5CU28</accession>
<dbReference type="GO" id="GO:0006357">
    <property type="term" value="P:regulation of transcription by RNA polymerase II"/>
    <property type="evidence" value="ECO:0007669"/>
    <property type="project" value="TreeGrafter"/>
</dbReference>
<dbReference type="STRING" id="103827.A0A0N5CU28"/>
<evidence type="ECO:0000313" key="11">
    <source>
        <dbReference type="WBParaSite" id="TCLT_0000374601-mRNA-1"/>
    </source>
</evidence>
<dbReference type="WBParaSite" id="TCLT_0000374601-mRNA-1">
    <property type="protein sequence ID" value="TCLT_0000374601-mRNA-1"/>
    <property type="gene ID" value="TCLT_0000374601"/>
</dbReference>
<dbReference type="Gene3D" id="1.20.960.30">
    <property type="match status" value="1"/>
</dbReference>
<sequence length="713" mass="78677">MFFKIGVLPSEFFCYINCAGFVHTAYTFANESRVLESGAAGNDVPMGALINIIQKGIYYTEAEACAVANTSTPGDSRSGKSTVENLSLLEAVLNEVPSGKVKERQQDKLVMVNAAAKNDKQQQQQQQQQQQIRDREMREVHAERQNYSAKGKDLKSFVDIFFQTIPSTSSQTVPPTNIGQSSVTVGGGCSSSSSSISNQNPVGLATTSATPLLPNNHQQFHPATVSITGQSAYHGKQFLQDRERESRERSQNGIMGKVKVAAAELRAAQANNGFVLESLSNLYVSEFCCLADYILNDFNGTPMDTDGLTPHVNNGNGILSSAQLENRPYEISRDKVRYLKGHDSEVFICTWNPKNDLIASGSGDSTARIWNVHGSELATTSSQFLHDNSLVLKHCMQKDDKNPPANKDVTSLDWNCTGDLLATGCYDGYARVWATDGRLRYTLGAHKGPIFALKWNQRGDKILSAGVDKTTIVWDPLKGIQVQVFQFHSSSALDVDWMSDDTFASCSTDMCIHVCKLGCEKPLKTFQGHTNEVNAVKYDVYSRLLASCSDDMTLKVWSMNYENVVHNLKAHDKEIYTIRWSPVGYTLASASFDHTVRLWDIERGMCVRTLTKHTEPVYSVGFSPDGKYIASGSFDRSVYIWDVQSGKVIQSHTGNMSDGGIFEVGWNFRGDKVGASASDGTVRILDDLTCKTFWNFVSGSAVQKYRSTEVQNN</sequence>
<proteinExistence type="inferred from homology"/>
<evidence type="ECO:0000313" key="9">
    <source>
        <dbReference type="EMBL" id="VDN00729.1"/>
    </source>
</evidence>
<feature type="region of interest" description="Disordered" evidence="8">
    <location>
        <begin position="116"/>
        <end position="147"/>
    </location>
</feature>
<dbReference type="PRINTS" id="PR00320">
    <property type="entry name" value="GPROTEINBRPT"/>
</dbReference>
<dbReference type="SMART" id="SM00320">
    <property type="entry name" value="WD40"/>
    <property type="match status" value="8"/>
</dbReference>
<dbReference type="CDD" id="cd00200">
    <property type="entry name" value="WD40"/>
    <property type="match status" value="1"/>
</dbReference>
<dbReference type="InterPro" id="IPR020472">
    <property type="entry name" value="WD40_PAC1"/>
</dbReference>
<dbReference type="OrthoDB" id="1367865at2759"/>
<feature type="repeat" description="WD" evidence="7">
    <location>
        <begin position="409"/>
        <end position="433"/>
    </location>
</feature>
<keyword evidence="5" id="KW-0539">Nucleus</keyword>
<feature type="repeat" description="WD" evidence="7">
    <location>
        <begin position="339"/>
        <end position="380"/>
    </location>
</feature>
<feature type="compositionally biased region" description="Basic and acidic residues" evidence="8">
    <location>
        <begin position="132"/>
        <end position="147"/>
    </location>
</feature>
<feature type="repeat" description="WD" evidence="7">
    <location>
        <begin position="610"/>
        <end position="651"/>
    </location>
</feature>
<keyword evidence="3" id="KW-0677">Repeat</keyword>
<evidence type="ECO:0000256" key="6">
    <source>
        <dbReference type="ARBA" id="ARBA00025741"/>
    </source>
</evidence>
<dbReference type="GO" id="GO:0003714">
    <property type="term" value="F:transcription corepressor activity"/>
    <property type="evidence" value="ECO:0007669"/>
    <property type="project" value="InterPro"/>
</dbReference>
<dbReference type="InterPro" id="IPR019775">
    <property type="entry name" value="WD40_repeat_CS"/>
</dbReference>
<protein>
    <submittedName>
        <fullName evidence="11">WD_REPEATS_REGION domain-containing protein</fullName>
    </submittedName>
</protein>
<gene>
    <name evidence="9" type="ORF">TCLT_LOCUS3735</name>
</gene>
<evidence type="ECO:0000256" key="5">
    <source>
        <dbReference type="ARBA" id="ARBA00023242"/>
    </source>
</evidence>
<dbReference type="Pfam" id="PF00400">
    <property type="entry name" value="WD40"/>
    <property type="match status" value="7"/>
</dbReference>
<comment type="subcellular location">
    <subcellularLocation>
        <location evidence="1">Nucleus</location>
    </subcellularLocation>
</comment>
<dbReference type="PANTHER" id="PTHR22846:SF2">
    <property type="entry name" value="F-BOX-LIKE_WD REPEAT-CONTAINING PROTEIN EBI"/>
    <property type="match status" value="1"/>
</dbReference>
<feature type="compositionally biased region" description="Low complexity" evidence="8">
    <location>
        <begin position="121"/>
        <end position="131"/>
    </location>
</feature>
<dbReference type="GO" id="GO:0000118">
    <property type="term" value="C:histone deacetylase complex"/>
    <property type="evidence" value="ECO:0007669"/>
    <property type="project" value="TreeGrafter"/>
</dbReference>
<dbReference type="InterPro" id="IPR001680">
    <property type="entry name" value="WD40_rpt"/>
</dbReference>
<dbReference type="SUPFAM" id="SSF50978">
    <property type="entry name" value="WD40 repeat-like"/>
    <property type="match status" value="2"/>
</dbReference>
<dbReference type="PANTHER" id="PTHR22846">
    <property type="entry name" value="WD40 REPEAT PROTEIN"/>
    <property type="match status" value="1"/>
</dbReference>
<feature type="repeat" description="WD" evidence="7">
    <location>
        <begin position="568"/>
        <end position="609"/>
    </location>
</feature>
<dbReference type="Gene3D" id="2.130.10.10">
    <property type="entry name" value="YVTN repeat-like/Quinoprotein amine dehydrogenase"/>
    <property type="match status" value="1"/>
</dbReference>
<dbReference type="FunFam" id="2.130.10.10:FF:002234">
    <property type="entry name" value="F-box-like/WD repeat-containing protein TBL1XR1"/>
    <property type="match status" value="1"/>
</dbReference>
<evidence type="ECO:0000256" key="8">
    <source>
        <dbReference type="SAM" id="MobiDB-lite"/>
    </source>
</evidence>
<feature type="repeat" description="WD" evidence="7">
    <location>
        <begin position="526"/>
        <end position="567"/>
    </location>
</feature>
<dbReference type="OMA" id="ALKWNQR"/>
<dbReference type="InterPro" id="IPR045183">
    <property type="entry name" value="Ebi-like"/>
</dbReference>
<feature type="repeat" description="WD" evidence="7">
    <location>
        <begin position="443"/>
        <end position="475"/>
    </location>
</feature>
<name>A0A0N5CU28_THECL</name>
<evidence type="ECO:0000256" key="1">
    <source>
        <dbReference type="ARBA" id="ARBA00004123"/>
    </source>
</evidence>
<reference evidence="9 10" key="2">
    <citation type="submission" date="2018-11" db="EMBL/GenBank/DDBJ databases">
        <authorList>
            <consortium name="Pathogen Informatics"/>
        </authorList>
    </citation>
    <scope>NUCLEOTIDE SEQUENCE [LARGE SCALE GENOMIC DNA]</scope>
</reference>
<evidence type="ECO:0000256" key="7">
    <source>
        <dbReference type="PROSITE-ProRule" id="PRU00221"/>
    </source>
</evidence>